<feature type="region of interest" description="Disordered" evidence="1">
    <location>
        <begin position="84"/>
        <end position="123"/>
    </location>
</feature>
<organism evidence="2 3">
    <name type="scientific">Portunus trituberculatus</name>
    <name type="common">Swimming crab</name>
    <name type="synonym">Neptunus trituberculatus</name>
    <dbReference type="NCBI Taxonomy" id="210409"/>
    <lineage>
        <taxon>Eukaryota</taxon>
        <taxon>Metazoa</taxon>
        <taxon>Ecdysozoa</taxon>
        <taxon>Arthropoda</taxon>
        <taxon>Crustacea</taxon>
        <taxon>Multicrustacea</taxon>
        <taxon>Malacostraca</taxon>
        <taxon>Eumalacostraca</taxon>
        <taxon>Eucarida</taxon>
        <taxon>Decapoda</taxon>
        <taxon>Pleocyemata</taxon>
        <taxon>Brachyura</taxon>
        <taxon>Eubrachyura</taxon>
        <taxon>Portunoidea</taxon>
        <taxon>Portunidae</taxon>
        <taxon>Portuninae</taxon>
        <taxon>Portunus</taxon>
    </lineage>
</organism>
<evidence type="ECO:0000313" key="2">
    <source>
        <dbReference type="EMBL" id="MPC89726.1"/>
    </source>
</evidence>
<accession>A0A5B7J6W7</accession>
<keyword evidence="3" id="KW-1185">Reference proteome</keyword>
<feature type="compositionally biased region" description="Acidic residues" evidence="1">
    <location>
        <begin position="86"/>
        <end position="104"/>
    </location>
</feature>
<comment type="caution">
    <text evidence="2">The sequence shown here is derived from an EMBL/GenBank/DDBJ whole genome shotgun (WGS) entry which is preliminary data.</text>
</comment>
<proteinExistence type="predicted"/>
<evidence type="ECO:0000313" key="3">
    <source>
        <dbReference type="Proteomes" id="UP000324222"/>
    </source>
</evidence>
<dbReference type="AlphaFoldDB" id="A0A5B7J6W7"/>
<gene>
    <name evidence="2" type="ORF">E2C01_084685</name>
</gene>
<protein>
    <submittedName>
        <fullName evidence="2">Uncharacterized protein</fullName>
    </submittedName>
</protein>
<evidence type="ECO:0000256" key="1">
    <source>
        <dbReference type="SAM" id="MobiDB-lite"/>
    </source>
</evidence>
<name>A0A5B7J6W7_PORTR</name>
<dbReference type="EMBL" id="VSRR010081983">
    <property type="protein sequence ID" value="MPC89726.1"/>
    <property type="molecule type" value="Genomic_DNA"/>
</dbReference>
<sequence>MMDDSSRCRQRACFLVPRPRCLMTRVTAFFRTRFPKAVEITVILRRDDLNLSSAFRHRFNTAIVRKKSTLLIAVSCGEVKIALQGTEEEDDEQEEDEEEEEEEDNRVNKGYKKEVEGGEKKSK</sequence>
<dbReference type="Proteomes" id="UP000324222">
    <property type="component" value="Unassembled WGS sequence"/>
</dbReference>
<feature type="compositionally biased region" description="Basic and acidic residues" evidence="1">
    <location>
        <begin position="105"/>
        <end position="123"/>
    </location>
</feature>
<reference evidence="2 3" key="1">
    <citation type="submission" date="2019-05" db="EMBL/GenBank/DDBJ databases">
        <title>Another draft genome of Portunus trituberculatus and its Hox gene families provides insights of decapod evolution.</title>
        <authorList>
            <person name="Jeong J.-H."/>
            <person name="Song I."/>
            <person name="Kim S."/>
            <person name="Choi T."/>
            <person name="Kim D."/>
            <person name="Ryu S."/>
            <person name="Kim W."/>
        </authorList>
    </citation>
    <scope>NUCLEOTIDE SEQUENCE [LARGE SCALE GENOMIC DNA]</scope>
    <source>
        <tissue evidence="2">Muscle</tissue>
    </source>
</reference>